<organism evidence="2 3">
    <name type="scientific">Ceriporiopsis subvermispora (strain B)</name>
    <name type="common">White-rot fungus</name>
    <name type="synonym">Gelatoporia subvermispora</name>
    <dbReference type="NCBI Taxonomy" id="914234"/>
    <lineage>
        <taxon>Eukaryota</taxon>
        <taxon>Fungi</taxon>
        <taxon>Dikarya</taxon>
        <taxon>Basidiomycota</taxon>
        <taxon>Agaricomycotina</taxon>
        <taxon>Agaricomycetes</taxon>
        <taxon>Polyporales</taxon>
        <taxon>Gelatoporiaceae</taxon>
        <taxon>Gelatoporia</taxon>
    </lineage>
</organism>
<dbReference type="InterPro" id="IPR047122">
    <property type="entry name" value="Trans-enoyl_RdTase-like"/>
</dbReference>
<protein>
    <recommendedName>
        <fullName evidence="1">Enoyl reductase (ER) domain-containing protein</fullName>
    </recommendedName>
</protein>
<dbReference type="Proteomes" id="UP000016930">
    <property type="component" value="Unassembled WGS sequence"/>
</dbReference>
<dbReference type="SUPFAM" id="SSF50129">
    <property type="entry name" value="GroES-like"/>
    <property type="match status" value="1"/>
</dbReference>
<dbReference type="SUPFAM" id="SSF51735">
    <property type="entry name" value="NAD(P)-binding Rossmann-fold domains"/>
    <property type="match status" value="1"/>
</dbReference>
<dbReference type="PANTHER" id="PTHR45348:SF2">
    <property type="entry name" value="ZINC-TYPE ALCOHOL DEHYDROGENASE-LIKE PROTEIN C2E1P3.01"/>
    <property type="match status" value="1"/>
</dbReference>
<dbReference type="AlphaFoldDB" id="M2Q4D9"/>
<sequence>MPAEQKVLFLTKKHGKWEVGTAEVSTPGRGQLLIKVKATALNPVERKIQVFGVLVEEYPAILGVDPAGTIEAVGEGVTGFVVGDRVGYFVKDKGIFQQYALAEAAISVNIPKNMTFDQAASIPLALTTAALALFDPSSAELPPSWEESGQGKFAGKPFVIFGGATFVGQYGLAKLSGFSPAITTASPSNANYLCSLGATHVLDRALALDVLLAEVSKITGGTPVELAFGTAPLPSVEFPASVLAPGGTLATVWPVIDDSHRAAAPGKKVVGVIRSTSRDATMYRLLRSSRHCWRAARSRCAGPNRVEILPGGLAGIAAGPKRMQKYMVHIMYFTCRHGASESHRVSCKIRGKNVKYTFLCKKLRQKSTKS</sequence>
<accession>M2Q4D9</accession>
<dbReference type="SMART" id="SM00829">
    <property type="entry name" value="PKS_ER"/>
    <property type="match status" value="1"/>
</dbReference>
<dbReference type="PANTHER" id="PTHR45348">
    <property type="entry name" value="HYPOTHETICAL OXIDOREDUCTASE (EUROFUNG)"/>
    <property type="match status" value="1"/>
</dbReference>
<feature type="domain" description="Enoyl reductase (ER)" evidence="1">
    <location>
        <begin position="15"/>
        <end position="328"/>
    </location>
</feature>
<dbReference type="HOGENOM" id="CLU_026673_16_5_1"/>
<proteinExistence type="predicted"/>
<evidence type="ECO:0000313" key="3">
    <source>
        <dbReference type="Proteomes" id="UP000016930"/>
    </source>
</evidence>
<dbReference type="InterPro" id="IPR013154">
    <property type="entry name" value="ADH-like_N"/>
</dbReference>
<gene>
    <name evidence="2" type="ORF">CERSUDRAFT_59664</name>
</gene>
<keyword evidence="3" id="KW-1185">Reference proteome</keyword>
<dbReference type="Gene3D" id="3.40.50.720">
    <property type="entry name" value="NAD(P)-binding Rossmann-like Domain"/>
    <property type="match status" value="1"/>
</dbReference>
<name>M2Q4D9_CERS8</name>
<dbReference type="InterPro" id="IPR011032">
    <property type="entry name" value="GroES-like_sf"/>
</dbReference>
<evidence type="ECO:0000259" key="1">
    <source>
        <dbReference type="SMART" id="SM00829"/>
    </source>
</evidence>
<dbReference type="InterPro" id="IPR036291">
    <property type="entry name" value="NAD(P)-bd_dom_sf"/>
</dbReference>
<dbReference type="InterPro" id="IPR020843">
    <property type="entry name" value="ER"/>
</dbReference>
<dbReference type="Gene3D" id="3.90.180.10">
    <property type="entry name" value="Medium-chain alcohol dehydrogenases, catalytic domain"/>
    <property type="match status" value="1"/>
</dbReference>
<dbReference type="Pfam" id="PF08240">
    <property type="entry name" value="ADH_N"/>
    <property type="match status" value="1"/>
</dbReference>
<dbReference type="EMBL" id="KB445816">
    <property type="protein sequence ID" value="EMD31668.1"/>
    <property type="molecule type" value="Genomic_DNA"/>
</dbReference>
<dbReference type="OrthoDB" id="3233595at2759"/>
<reference evidence="2 3" key="1">
    <citation type="journal article" date="2012" name="Proc. Natl. Acad. Sci. U.S.A.">
        <title>Comparative genomics of Ceriporiopsis subvermispora and Phanerochaete chrysosporium provide insight into selective ligninolysis.</title>
        <authorList>
            <person name="Fernandez-Fueyo E."/>
            <person name="Ruiz-Duenas F.J."/>
            <person name="Ferreira P."/>
            <person name="Floudas D."/>
            <person name="Hibbett D.S."/>
            <person name="Canessa P."/>
            <person name="Larrondo L.F."/>
            <person name="James T.Y."/>
            <person name="Seelenfreund D."/>
            <person name="Lobos S."/>
            <person name="Polanco R."/>
            <person name="Tello M."/>
            <person name="Honda Y."/>
            <person name="Watanabe T."/>
            <person name="Watanabe T."/>
            <person name="Ryu J.S."/>
            <person name="Kubicek C.P."/>
            <person name="Schmoll M."/>
            <person name="Gaskell J."/>
            <person name="Hammel K.E."/>
            <person name="St John F.J."/>
            <person name="Vanden Wymelenberg A."/>
            <person name="Sabat G."/>
            <person name="Splinter BonDurant S."/>
            <person name="Syed K."/>
            <person name="Yadav J.S."/>
            <person name="Doddapaneni H."/>
            <person name="Subramanian V."/>
            <person name="Lavin J.L."/>
            <person name="Oguiza J.A."/>
            <person name="Perez G."/>
            <person name="Pisabarro A.G."/>
            <person name="Ramirez L."/>
            <person name="Santoyo F."/>
            <person name="Master E."/>
            <person name="Coutinho P.M."/>
            <person name="Henrissat B."/>
            <person name="Lombard V."/>
            <person name="Magnuson J.K."/>
            <person name="Kuees U."/>
            <person name="Hori C."/>
            <person name="Igarashi K."/>
            <person name="Samejima M."/>
            <person name="Held B.W."/>
            <person name="Barry K.W."/>
            <person name="LaButti K.M."/>
            <person name="Lapidus A."/>
            <person name="Lindquist E.A."/>
            <person name="Lucas S.M."/>
            <person name="Riley R."/>
            <person name="Salamov A.A."/>
            <person name="Hoffmeister D."/>
            <person name="Schwenk D."/>
            <person name="Hadar Y."/>
            <person name="Yarden O."/>
            <person name="de Vries R.P."/>
            <person name="Wiebenga A."/>
            <person name="Stenlid J."/>
            <person name="Eastwood D."/>
            <person name="Grigoriev I.V."/>
            <person name="Berka R.M."/>
            <person name="Blanchette R.A."/>
            <person name="Kersten P."/>
            <person name="Martinez A.T."/>
            <person name="Vicuna R."/>
            <person name="Cullen D."/>
        </authorList>
    </citation>
    <scope>NUCLEOTIDE SEQUENCE [LARGE SCALE GENOMIC DNA]</scope>
    <source>
        <strain evidence="2 3">B</strain>
    </source>
</reference>
<evidence type="ECO:0000313" key="2">
    <source>
        <dbReference type="EMBL" id="EMD31668.1"/>
    </source>
</evidence>
<dbReference type="STRING" id="914234.M2Q4D9"/>
<dbReference type="GO" id="GO:0016651">
    <property type="term" value="F:oxidoreductase activity, acting on NAD(P)H"/>
    <property type="evidence" value="ECO:0007669"/>
    <property type="project" value="InterPro"/>
</dbReference>